<evidence type="ECO:0000259" key="1">
    <source>
        <dbReference type="Pfam" id="PF12697"/>
    </source>
</evidence>
<reference evidence="3" key="1">
    <citation type="submission" date="2016-10" db="EMBL/GenBank/DDBJ databases">
        <authorList>
            <person name="Varghese N."/>
            <person name="Submissions S."/>
        </authorList>
    </citation>
    <scope>NUCLEOTIDE SEQUENCE [LARGE SCALE GENOMIC DNA]</scope>
    <source>
        <strain evidence="3">DSM 44498</strain>
    </source>
</reference>
<dbReference type="InterPro" id="IPR000073">
    <property type="entry name" value="AB_hydrolase_1"/>
</dbReference>
<name>A0A1H4TU12_9NOCA</name>
<organism evidence="2 3">
    <name type="scientific">Rhodococcus koreensis</name>
    <dbReference type="NCBI Taxonomy" id="99653"/>
    <lineage>
        <taxon>Bacteria</taxon>
        <taxon>Bacillati</taxon>
        <taxon>Actinomycetota</taxon>
        <taxon>Actinomycetes</taxon>
        <taxon>Mycobacteriales</taxon>
        <taxon>Nocardiaceae</taxon>
        <taxon>Rhodococcus</taxon>
    </lineage>
</organism>
<gene>
    <name evidence="2" type="ORF">SAMN04490239_4690</name>
</gene>
<proteinExistence type="predicted"/>
<dbReference type="AlphaFoldDB" id="A0A1H4TU12"/>
<dbReference type="Pfam" id="PF12697">
    <property type="entry name" value="Abhydrolase_6"/>
    <property type="match status" value="1"/>
</dbReference>
<accession>A0A1H4TU12</accession>
<sequence>MVAGESALHDEGGTGQPILLLHGLMGSARTWGRHVPWLREHGHVFTFDAAGHGRPAPSRLTTEAFVADLSAALAAFTEPWVVIGHSMGALHAWCLAAEHPDKVSALVLEDMAPDFRGRTADDWAAMISNWPQPFATREDLFEFFGPVAGQYFLESFEKRADGWYLHGDVDTFRDISAEWGDRHFWDQWASITVPALLIEGEFTITPDGQMRTMAERHPGAEYVRIAQAGHLVHDDQPEQYRKVVEEFLDELG</sequence>
<protein>
    <submittedName>
        <fullName evidence="2">Pimeloyl-ACP methyl ester carboxylesterase</fullName>
    </submittedName>
</protein>
<dbReference type="PANTHER" id="PTHR43194">
    <property type="entry name" value="HYDROLASE ALPHA/BETA FOLD FAMILY"/>
    <property type="match status" value="1"/>
</dbReference>
<dbReference type="InterPro" id="IPR050228">
    <property type="entry name" value="Carboxylesterase_BioH"/>
</dbReference>
<dbReference type="Gene3D" id="3.40.50.1820">
    <property type="entry name" value="alpha/beta hydrolase"/>
    <property type="match status" value="1"/>
</dbReference>
<dbReference type="EMBL" id="FNSV01000005">
    <property type="protein sequence ID" value="SEC59877.1"/>
    <property type="molecule type" value="Genomic_DNA"/>
</dbReference>
<dbReference type="Proteomes" id="UP000183561">
    <property type="component" value="Unassembled WGS sequence"/>
</dbReference>
<evidence type="ECO:0000313" key="2">
    <source>
        <dbReference type="EMBL" id="SEC59877.1"/>
    </source>
</evidence>
<dbReference type="GO" id="GO:0003824">
    <property type="term" value="F:catalytic activity"/>
    <property type="evidence" value="ECO:0007669"/>
    <property type="project" value="UniProtKB-ARBA"/>
</dbReference>
<evidence type="ECO:0000313" key="3">
    <source>
        <dbReference type="Proteomes" id="UP000183561"/>
    </source>
</evidence>
<dbReference type="SUPFAM" id="SSF53474">
    <property type="entry name" value="alpha/beta-Hydrolases"/>
    <property type="match status" value="1"/>
</dbReference>
<dbReference type="PANTHER" id="PTHR43194:SF2">
    <property type="entry name" value="PEROXISOMAL MEMBRANE PROTEIN LPX1"/>
    <property type="match status" value="1"/>
</dbReference>
<dbReference type="InterPro" id="IPR029058">
    <property type="entry name" value="AB_hydrolase_fold"/>
</dbReference>
<feature type="domain" description="AB hydrolase-1" evidence="1">
    <location>
        <begin position="18"/>
        <end position="241"/>
    </location>
</feature>
<keyword evidence="3" id="KW-1185">Reference proteome</keyword>